<dbReference type="AlphaFoldDB" id="A0A926HR64"/>
<dbReference type="Gene3D" id="3.40.50.720">
    <property type="entry name" value="NAD(P)-binding Rossmann-like Domain"/>
    <property type="match status" value="1"/>
</dbReference>
<dbReference type="PANTHER" id="PTHR44252:SF3">
    <property type="entry name" value="D-ERYTHRULOSE REDUCTASE-RELATED"/>
    <property type="match status" value="1"/>
</dbReference>
<sequence>MLKYYGADTEFSLAGKVAIVTGGAAGIGNATATFFAKKGVKVLIADMSEKTEEAAAALGADCIGVRGNLLDEACRKAVLATAVERFGGMDILVNCAGIVALDNAETRSEEMWDRTMAVNLKASFMMAQAVGKYLIDAGKPGSIVNMASQAGVIALDKHVAYCASKGAIIAMTKVMAYEWGKYGIRVNAVSPTVVLTELGKKAWAGEVGEAFKKKMPSERFAETDEIAGSIAFLCSGAAGMITGHNLVIDGGYTIQ</sequence>
<dbReference type="RefSeq" id="WP_249317663.1">
    <property type="nucleotide sequence ID" value="NZ_JACRSN010000001.1"/>
</dbReference>
<dbReference type="Proteomes" id="UP000651482">
    <property type="component" value="Unassembled WGS sequence"/>
</dbReference>
<name>A0A926HR64_9FIRM</name>
<dbReference type="Pfam" id="PF13561">
    <property type="entry name" value="adh_short_C2"/>
    <property type="match status" value="1"/>
</dbReference>
<dbReference type="InterPro" id="IPR036291">
    <property type="entry name" value="NAD(P)-bd_dom_sf"/>
</dbReference>
<dbReference type="GO" id="GO:0005997">
    <property type="term" value="P:xylulose metabolic process"/>
    <property type="evidence" value="ECO:0007669"/>
    <property type="project" value="TreeGrafter"/>
</dbReference>
<dbReference type="GO" id="GO:0006006">
    <property type="term" value="P:glucose metabolic process"/>
    <property type="evidence" value="ECO:0007669"/>
    <property type="project" value="TreeGrafter"/>
</dbReference>
<dbReference type="GO" id="GO:0008206">
    <property type="term" value="P:bile acid metabolic process"/>
    <property type="evidence" value="ECO:0007669"/>
    <property type="project" value="UniProtKB-ARBA"/>
</dbReference>
<dbReference type="NCBIfam" id="NF005559">
    <property type="entry name" value="PRK07231.1"/>
    <property type="match status" value="1"/>
</dbReference>
<dbReference type="InterPro" id="IPR051737">
    <property type="entry name" value="L-xylulose/Carbonyl_redctase"/>
</dbReference>
<comment type="subunit">
    <text evidence="2">Homotetramer.</text>
</comment>
<dbReference type="GO" id="GO:0050038">
    <property type="term" value="F:L-xylulose reductase (NADPH) activity"/>
    <property type="evidence" value="ECO:0007669"/>
    <property type="project" value="TreeGrafter"/>
</dbReference>
<dbReference type="PANTHER" id="PTHR44252">
    <property type="entry name" value="D-ERYTHRULOSE REDUCTASE"/>
    <property type="match status" value="1"/>
</dbReference>
<evidence type="ECO:0000313" key="6">
    <source>
        <dbReference type="Proteomes" id="UP000651482"/>
    </source>
</evidence>
<dbReference type="PRINTS" id="PR00080">
    <property type="entry name" value="SDRFAMILY"/>
</dbReference>
<dbReference type="CDD" id="cd05233">
    <property type="entry name" value="SDR_c"/>
    <property type="match status" value="1"/>
</dbReference>
<dbReference type="SUPFAM" id="SSF51735">
    <property type="entry name" value="NAD(P)-binding Rossmann-fold domains"/>
    <property type="match status" value="1"/>
</dbReference>
<reference evidence="5" key="1">
    <citation type="submission" date="2020-08" db="EMBL/GenBank/DDBJ databases">
        <title>Genome public.</title>
        <authorList>
            <person name="Liu C."/>
            <person name="Sun Q."/>
        </authorList>
    </citation>
    <scope>NUCLEOTIDE SEQUENCE</scope>
    <source>
        <strain evidence="5">NSJ-40</strain>
    </source>
</reference>
<keyword evidence="6" id="KW-1185">Reference proteome</keyword>
<keyword evidence="3" id="KW-0521">NADP</keyword>
<dbReference type="FunFam" id="3.40.50.720:FF:000084">
    <property type="entry name" value="Short-chain dehydrogenase reductase"/>
    <property type="match status" value="1"/>
</dbReference>
<organism evidence="5 6">
    <name type="scientific">Yeguia hominis</name>
    <dbReference type="NCBI Taxonomy" id="2763662"/>
    <lineage>
        <taxon>Bacteria</taxon>
        <taxon>Bacillati</taxon>
        <taxon>Bacillota</taxon>
        <taxon>Clostridia</taxon>
        <taxon>Eubacteriales</taxon>
        <taxon>Yeguiaceae</taxon>
        <taxon>Yeguia</taxon>
    </lineage>
</organism>
<proteinExistence type="inferred from homology"/>
<gene>
    <name evidence="5" type="ORF">IAG03_00365</name>
</gene>
<evidence type="ECO:0000256" key="4">
    <source>
        <dbReference type="ARBA" id="ARBA00023002"/>
    </source>
</evidence>
<evidence type="ECO:0000256" key="1">
    <source>
        <dbReference type="ARBA" id="ARBA00006484"/>
    </source>
</evidence>
<comment type="caution">
    <text evidence="5">The sequence shown here is derived from an EMBL/GenBank/DDBJ whole genome shotgun (WGS) entry which is preliminary data.</text>
</comment>
<evidence type="ECO:0000256" key="3">
    <source>
        <dbReference type="ARBA" id="ARBA00022857"/>
    </source>
</evidence>
<dbReference type="NCBIfam" id="NF005309">
    <property type="entry name" value="PRK06841.1"/>
    <property type="match status" value="1"/>
</dbReference>
<dbReference type="EMBL" id="JACRSN010000001">
    <property type="protein sequence ID" value="MBC8532475.1"/>
    <property type="molecule type" value="Genomic_DNA"/>
</dbReference>
<comment type="similarity">
    <text evidence="1">Belongs to the short-chain dehydrogenases/reductases (SDR) family.</text>
</comment>
<keyword evidence="4" id="KW-0560">Oxidoreductase</keyword>
<dbReference type="InterPro" id="IPR020904">
    <property type="entry name" value="Sc_DH/Rdtase_CS"/>
</dbReference>
<dbReference type="PRINTS" id="PR00081">
    <property type="entry name" value="GDHRDH"/>
</dbReference>
<dbReference type="PROSITE" id="PS00061">
    <property type="entry name" value="ADH_SHORT"/>
    <property type="match status" value="1"/>
</dbReference>
<accession>A0A926HR64</accession>
<evidence type="ECO:0000313" key="5">
    <source>
        <dbReference type="EMBL" id="MBC8532475.1"/>
    </source>
</evidence>
<protein>
    <submittedName>
        <fullName evidence="5">D-threitol dehydrogenase</fullName>
    </submittedName>
</protein>
<dbReference type="GO" id="GO:0004090">
    <property type="term" value="F:carbonyl reductase (NADPH) activity"/>
    <property type="evidence" value="ECO:0007669"/>
    <property type="project" value="TreeGrafter"/>
</dbReference>
<evidence type="ECO:0000256" key="2">
    <source>
        <dbReference type="ARBA" id="ARBA00011881"/>
    </source>
</evidence>
<dbReference type="InterPro" id="IPR002347">
    <property type="entry name" value="SDR_fam"/>
</dbReference>